<keyword evidence="1" id="KW-0472">Membrane</keyword>
<reference evidence="2 3" key="1">
    <citation type="submission" date="2017-06" db="EMBL/GenBank/DDBJ databases">
        <authorList>
            <person name="Kim H.J."/>
            <person name="Triplett B.A."/>
        </authorList>
    </citation>
    <scope>NUCLEOTIDE SEQUENCE [LARGE SCALE GENOMIC DNA]</scope>
    <source>
        <strain evidence="2 3">DSM 25597</strain>
    </source>
</reference>
<keyword evidence="3" id="KW-1185">Reference proteome</keyword>
<protein>
    <submittedName>
        <fullName evidence="2">Uncharacterized protein</fullName>
    </submittedName>
</protein>
<accession>A0A238YF83</accession>
<name>A0A238YF83_9FLAO</name>
<keyword evidence="1" id="KW-1133">Transmembrane helix</keyword>
<dbReference type="AlphaFoldDB" id="A0A238YF83"/>
<organism evidence="2 3">
    <name type="scientific">Dokdonia pacifica</name>
    <dbReference type="NCBI Taxonomy" id="1627892"/>
    <lineage>
        <taxon>Bacteria</taxon>
        <taxon>Pseudomonadati</taxon>
        <taxon>Bacteroidota</taxon>
        <taxon>Flavobacteriia</taxon>
        <taxon>Flavobacteriales</taxon>
        <taxon>Flavobacteriaceae</taxon>
        <taxon>Dokdonia</taxon>
    </lineage>
</organism>
<evidence type="ECO:0000256" key="1">
    <source>
        <dbReference type="SAM" id="Phobius"/>
    </source>
</evidence>
<gene>
    <name evidence="2" type="ORF">SAMN06265376_10214</name>
</gene>
<dbReference type="RefSeq" id="WP_089370805.1">
    <property type="nucleotide sequence ID" value="NZ_BMEP01000001.1"/>
</dbReference>
<dbReference type="EMBL" id="FZNY01000002">
    <property type="protein sequence ID" value="SNR69632.1"/>
    <property type="molecule type" value="Genomic_DNA"/>
</dbReference>
<dbReference type="Proteomes" id="UP000198379">
    <property type="component" value="Unassembled WGS sequence"/>
</dbReference>
<feature type="transmembrane region" description="Helical" evidence="1">
    <location>
        <begin position="12"/>
        <end position="29"/>
    </location>
</feature>
<evidence type="ECO:0000313" key="3">
    <source>
        <dbReference type="Proteomes" id="UP000198379"/>
    </source>
</evidence>
<keyword evidence="1" id="KW-0812">Transmembrane</keyword>
<evidence type="ECO:0000313" key="2">
    <source>
        <dbReference type="EMBL" id="SNR69632.1"/>
    </source>
</evidence>
<proteinExistence type="predicted"/>
<dbReference type="OrthoDB" id="1453686at2"/>
<feature type="transmembrane region" description="Helical" evidence="1">
    <location>
        <begin position="41"/>
        <end position="68"/>
    </location>
</feature>
<sequence>MEKKRLKRQWWLYGTIGALFLGSGLSLISEAGHWKHQEMIWYQWIGGGIIGLALAISGVVFLINAGILKERIRKL</sequence>